<evidence type="ECO:0000313" key="6">
    <source>
        <dbReference type="Proteomes" id="UP000253551"/>
    </source>
</evidence>
<dbReference type="PROSITE" id="PS50071">
    <property type="entry name" value="HOMEOBOX_2"/>
    <property type="match status" value="1"/>
</dbReference>
<evidence type="ECO:0000313" key="5">
    <source>
        <dbReference type="EMBL" id="RCI04871.1"/>
    </source>
</evidence>
<dbReference type="STRING" id="4846.A0A367KRR2"/>
<dbReference type="InterPro" id="IPR009057">
    <property type="entry name" value="Homeodomain-like_sf"/>
</dbReference>
<dbReference type="InterPro" id="IPR001356">
    <property type="entry name" value="HD"/>
</dbReference>
<evidence type="ECO:0000256" key="3">
    <source>
        <dbReference type="SAM" id="MobiDB-lite"/>
    </source>
</evidence>
<dbReference type="OrthoDB" id="2389483at2759"/>
<sequence>MQFESQDQFDIHPPVYVPDVMPINQASHVKNTDAFMSTMSNLSSPEVYSPGGDLQYSCDSLTVSFSHASLNSQFGLPYFESLDESDDEQQLICPSPETILFYEMLHDYPNLSTFICHREFGTFCYLWLELQRAIFLAKEPKYRPHILSWLKSAALQIHFMLVFIVKSNPGNNDMKSEARCIFSAFRRLKDRIEIMHQVFQLIENGRVWFNQSPLEAISPLVEAATKIKKEINYFSNNSDVIPVIGMASGVDLVSPDKVSFHELSNRVIHTYNIMPYNKMILTKGSLTDDPCQQPDTYQKSESSKAPFSHIQPSWIHDGWSLPVTPSVEQHQHLFFSLPTSPTCIQQEQFNGEDSTYIKYDLSFSPGSVCERLSPNNTVSDDTDYDDRLSKTEKEDDEYIVSEADEDDDIWNECAKRKSRRTGSNRRASSTNSSQNQENARFSRGKKDSHTSKGIERKYTRRTATSYDAQTTHYLKTIFFDIYSSRDKLTKDQRRQVQKETGLKPRNITYWFSNHKRRFQTSLAVFRRVVGQSGGQVKTYDDFLAWRQAHGLPEEVLEEELDDKTDPIETP</sequence>
<gene>
    <name evidence="5" type="ORF">CU098_010552</name>
</gene>
<feature type="compositionally biased region" description="Basic and acidic residues" evidence="3">
    <location>
        <begin position="444"/>
        <end position="457"/>
    </location>
</feature>
<keyword evidence="1 2" id="KW-0238">DNA-binding</keyword>
<feature type="region of interest" description="Disordered" evidence="3">
    <location>
        <begin position="370"/>
        <end position="401"/>
    </location>
</feature>
<dbReference type="SUPFAM" id="SSF46689">
    <property type="entry name" value="Homeodomain-like"/>
    <property type="match status" value="1"/>
</dbReference>
<dbReference type="Gene3D" id="1.10.10.60">
    <property type="entry name" value="Homeodomain-like"/>
    <property type="match status" value="1"/>
</dbReference>
<proteinExistence type="predicted"/>
<feature type="region of interest" description="Disordered" evidence="3">
    <location>
        <begin position="416"/>
        <end position="457"/>
    </location>
</feature>
<name>A0A367KRR2_RHIST</name>
<dbReference type="Proteomes" id="UP000253551">
    <property type="component" value="Unassembled WGS sequence"/>
</dbReference>
<organism evidence="5 6">
    <name type="scientific">Rhizopus stolonifer</name>
    <name type="common">Rhizopus nigricans</name>
    <dbReference type="NCBI Taxonomy" id="4846"/>
    <lineage>
        <taxon>Eukaryota</taxon>
        <taxon>Fungi</taxon>
        <taxon>Fungi incertae sedis</taxon>
        <taxon>Mucoromycota</taxon>
        <taxon>Mucoromycotina</taxon>
        <taxon>Mucoromycetes</taxon>
        <taxon>Mucorales</taxon>
        <taxon>Mucorineae</taxon>
        <taxon>Rhizopodaceae</taxon>
        <taxon>Rhizopus</taxon>
    </lineage>
</organism>
<dbReference type="EMBL" id="PJQM01000552">
    <property type="protein sequence ID" value="RCI04871.1"/>
    <property type="molecule type" value="Genomic_DNA"/>
</dbReference>
<dbReference type="Pfam" id="PF00046">
    <property type="entry name" value="Homeodomain"/>
    <property type="match status" value="1"/>
</dbReference>
<reference evidence="5 6" key="1">
    <citation type="journal article" date="2018" name="G3 (Bethesda)">
        <title>Phylogenetic and Phylogenomic Definition of Rhizopus Species.</title>
        <authorList>
            <person name="Gryganskyi A.P."/>
            <person name="Golan J."/>
            <person name="Dolatabadi S."/>
            <person name="Mondo S."/>
            <person name="Robb S."/>
            <person name="Idnurm A."/>
            <person name="Muszewska A."/>
            <person name="Steczkiewicz K."/>
            <person name="Masonjones S."/>
            <person name="Liao H.L."/>
            <person name="Gajdeczka M.T."/>
            <person name="Anike F."/>
            <person name="Vuek A."/>
            <person name="Anishchenko I.M."/>
            <person name="Voigt K."/>
            <person name="de Hoog G.S."/>
            <person name="Smith M.E."/>
            <person name="Heitman J."/>
            <person name="Vilgalys R."/>
            <person name="Stajich J.E."/>
        </authorList>
    </citation>
    <scope>NUCLEOTIDE SEQUENCE [LARGE SCALE GENOMIC DNA]</scope>
    <source>
        <strain evidence="5 6">LSU 92-RS-03</strain>
    </source>
</reference>
<keyword evidence="1 2" id="KW-0539">Nucleus</keyword>
<dbReference type="GO" id="GO:0005634">
    <property type="term" value="C:nucleus"/>
    <property type="evidence" value="ECO:0007669"/>
    <property type="project" value="UniProtKB-SubCell"/>
</dbReference>
<keyword evidence="1 2" id="KW-0371">Homeobox</keyword>
<dbReference type="AlphaFoldDB" id="A0A367KRR2"/>
<comment type="subcellular location">
    <subcellularLocation>
        <location evidence="1 2">Nucleus</location>
    </subcellularLocation>
</comment>
<dbReference type="GO" id="GO:0003677">
    <property type="term" value="F:DNA binding"/>
    <property type="evidence" value="ECO:0007669"/>
    <property type="project" value="UniProtKB-UniRule"/>
</dbReference>
<protein>
    <recommendedName>
        <fullName evidence="4">Homeobox domain-containing protein</fullName>
    </recommendedName>
</protein>
<feature type="DNA-binding region" description="Homeobox" evidence="1">
    <location>
        <begin position="459"/>
        <end position="522"/>
    </location>
</feature>
<keyword evidence="6" id="KW-1185">Reference proteome</keyword>
<evidence type="ECO:0000256" key="1">
    <source>
        <dbReference type="PROSITE-ProRule" id="PRU00108"/>
    </source>
</evidence>
<accession>A0A367KRR2</accession>
<dbReference type="SMART" id="SM00389">
    <property type="entry name" value="HOX"/>
    <property type="match status" value="1"/>
</dbReference>
<evidence type="ECO:0000259" key="4">
    <source>
        <dbReference type="PROSITE" id="PS50071"/>
    </source>
</evidence>
<dbReference type="CDD" id="cd00086">
    <property type="entry name" value="homeodomain"/>
    <property type="match status" value="1"/>
</dbReference>
<feature type="compositionally biased region" description="Polar residues" evidence="3">
    <location>
        <begin position="424"/>
        <end position="439"/>
    </location>
</feature>
<comment type="caution">
    <text evidence="5">The sequence shown here is derived from an EMBL/GenBank/DDBJ whole genome shotgun (WGS) entry which is preliminary data.</text>
</comment>
<feature type="domain" description="Homeobox" evidence="4">
    <location>
        <begin position="457"/>
        <end position="521"/>
    </location>
</feature>
<evidence type="ECO:0000256" key="2">
    <source>
        <dbReference type="RuleBase" id="RU000682"/>
    </source>
</evidence>